<dbReference type="PROSITE" id="PS52029">
    <property type="entry name" value="LD_TPASE"/>
    <property type="match status" value="1"/>
</dbReference>
<dbReference type="InterPro" id="IPR005490">
    <property type="entry name" value="LD_TPept_cat_dom"/>
</dbReference>
<feature type="domain" description="L,D-TPase catalytic" evidence="8">
    <location>
        <begin position="144"/>
        <end position="275"/>
    </location>
</feature>
<dbReference type="EMBL" id="VOPY01000004">
    <property type="protein sequence ID" value="TXC67825.1"/>
    <property type="molecule type" value="Genomic_DNA"/>
</dbReference>
<keyword evidence="5 7" id="KW-0573">Peptidoglycan synthesis</keyword>
<evidence type="ECO:0000259" key="8">
    <source>
        <dbReference type="PROSITE" id="PS52029"/>
    </source>
</evidence>
<dbReference type="PANTHER" id="PTHR30582:SF30">
    <property type="entry name" value="BLR4375 PROTEIN"/>
    <property type="match status" value="1"/>
</dbReference>
<dbReference type="PANTHER" id="PTHR30582">
    <property type="entry name" value="L,D-TRANSPEPTIDASE"/>
    <property type="match status" value="1"/>
</dbReference>
<gene>
    <name evidence="9" type="ORF">FSZ31_12035</name>
</gene>
<dbReference type="InterPro" id="IPR002477">
    <property type="entry name" value="Peptidoglycan-bd-like"/>
</dbReference>
<evidence type="ECO:0000256" key="7">
    <source>
        <dbReference type="PROSITE-ProRule" id="PRU01373"/>
    </source>
</evidence>
<dbReference type="SUPFAM" id="SSF141523">
    <property type="entry name" value="L,D-transpeptidase catalytic domain-like"/>
    <property type="match status" value="1"/>
</dbReference>
<organism evidence="9 10">
    <name type="scientific">Flavisphingopyxis soli</name>
    <dbReference type="NCBI Taxonomy" id="2601267"/>
    <lineage>
        <taxon>Bacteria</taxon>
        <taxon>Pseudomonadati</taxon>
        <taxon>Pseudomonadota</taxon>
        <taxon>Alphaproteobacteria</taxon>
        <taxon>Sphingomonadales</taxon>
        <taxon>Sphingopyxidaceae</taxon>
        <taxon>Flavisphingopyxis</taxon>
    </lineage>
</organism>
<comment type="similarity">
    <text evidence="2">Belongs to the YkuD family.</text>
</comment>
<dbReference type="GO" id="GO:0005576">
    <property type="term" value="C:extracellular region"/>
    <property type="evidence" value="ECO:0007669"/>
    <property type="project" value="TreeGrafter"/>
</dbReference>
<proteinExistence type="inferred from homology"/>
<dbReference type="Proteomes" id="UP000321129">
    <property type="component" value="Unassembled WGS sequence"/>
</dbReference>
<dbReference type="SUPFAM" id="SSF47090">
    <property type="entry name" value="PGBD-like"/>
    <property type="match status" value="1"/>
</dbReference>
<evidence type="ECO:0000256" key="6">
    <source>
        <dbReference type="ARBA" id="ARBA00023316"/>
    </source>
</evidence>
<evidence type="ECO:0000256" key="3">
    <source>
        <dbReference type="ARBA" id="ARBA00022679"/>
    </source>
</evidence>
<keyword evidence="4 7" id="KW-0133">Cell shape</keyword>
<dbReference type="OrthoDB" id="9787225at2"/>
<dbReference type="GO" id="GO:0016740">
    <property type="term" value="F:transferase activity"/>
    <property type="evidence" value="ECO:0007669"/>
    <property type="project" value="UniProtKB-KW"/>
</dbReference>
<feature type="active site" description="Nucleophile" evidence="7">
    <location>
        <position position="251"/>
    </location>
</feature>
<dbReference type="GO" id="GO:0008360">
    <property type="term" value="P:regulation of cell shape"/>
    <property type="evidence" value="ECO:0007669"/>
    <property type="project" value="UniProtKB-UniRule"/>
</dbReference>
<comment type="pathway">
    <text evidence="1 7">Cell wall biogenesis; peptidoglycan biosynthesis.</text>
</comment>
<dbReference type="InterPro" id="IPR036366">
    <property type="entry name" value="PGBDSf"/>
</dbReference>
<dbReference type="AlphaFoldDB" id="A0A5C6U7Y9"/>
<keyword evidence="6 7" id="KW-0961">Cell wall biogenesis/degradation</keyword>
<dbReference type="CDD" id="cd16913">
    <property type="entry name" value="YkuD_like"/>
    <property type="match status" value="1"/>
</dbReference>
<dbReference type="InterPro" id="IPR038063">
    <property type="entry name" value="Transpep_catalytic_dom"/>
</dbReference>
<reference evidence="9 10" key="1">
    <citation type="submission" date="2019-08" db="EMBL/GenBank/DDBJ databases">
        <title>Sphingorhabdus soil sp. nov., isolated from arctic soil.</title>
        <authorList>
            <person name="Liu Y."/>
        </authorList>
    </citation>
    <scope>NUCLEOTIDE SEQUENCE [LARGE SCALE GENOMIC DNA]</scope>
    <source>
        <strain evidence="9 10">D-2Q-5-6</strain>
    </source>
</reference>
<dbReference type="InterPro" id="IPR050979">
    <property type="entry name" value="LD-transpeptidase"/>
</dbReference>
<dbReference type="InterPro" id="IPR036365">
    <property type="entry name" value="PGBD-like_sf"/>
</dbReference>
<evidence type="ECO:0000256" key="1">
    <source>
        <dbReference type="ARBA" id="ARBA00004752"/>
    </source>
</evidence>
<dbReference type="UniPathway" id="UPA00219"/>
<dbReference type="Pfam" id="PF01471">
    <property type="entry name" value="PG_binding_1"/>
    <property type="match status" value="1"/>
</dbReference>
<evidence type="ECO:0000256" key="4">
    <source>
        <dbReference type="ARBA" id="ARBA00022960"/>
    </source>
</evidence>
<feature type="active site" description="Proton donor/acceptor" evidence="7">
    <location>
        <position position="235"/>
    </location>
</feature>
<comment type="caution">
    <text evidence="9">The sequence shown here is derived from an EMBL/GenBank/DDBJ whole genome shotgun (WGS) entry which is preliminary data.</text>
</comment>
<accession>A0A5C6U7Y9</accession>
<name>A0A5C6U7Y9_9SPHN</name>
<sequence length="276" mass="28464">MLVTQILLDAAGHSPGVIDGYGGGNTSRAIAAFELANGLNSDGKIDAKTSAALRKGSEGGLLRHYALSEADVAGPYKTVPGGMAAQAKQDRLGYASAVEALAEKFHMAQGLLEALNPEVDFATAKAGTQITVAAVRNSQLPAVARIEVDKAKSEVRAYDGDGKMVASYPATVGSNDFPSPSGKMKVAAIAADANYTFDPTDQEWGGDTALTLPPGPNNPVGGVWIDLGKDGYGIHGSPDPKLIGKTASHGCVRLTNWDARKLMGAVKAGEAEVVFV</sequence>
<evidence type="ECO:0000256" key="2">
    <source>
        <dbReference type="ARBA" id="ARBA00005992"/>
    </source>
</evidence>
<dbReference type="Gene3D" id="1.10.101.10">
    <property type="entry name" value="PGBD-like superfamily/PGBD"/>
    <property type="match status" value="1"/>
</dbReference>
<dbReference type="Gene3D" id="2.40.440.10">
    <property type="entry name" value="L,D-transpeptidase catalytic domain-like"/>
    <property type="match status" value="1"/>
</dbReference>
<dbReference type="GO" id="GO:0071972">
    <property type="term" value="F:peptidoglycan L,D-transpeptidase activity"/>
    <property type="evidence" value="ECO:0007669"/>
    <property type="project" value="TreeGrafter"/>
</dbReference>
<evidence type="ECO:0000313" key="10">
    <source>
        <dbReference type="Proteomes" id="UP000321129"/>
    </source>
</evidence>
<evidence type="ECO:0000313" key="9">
    <source>
        <dbReference type="EMBL" id="TXC67825.1"/>
    </source>
</evidence>
<dbReference type="GO" id="GO:0018104">
    <property type="term" value="P:peptidoglycan-protein cross-linking"/>
    <property type="evidence" value="ECO:0007669"/>
    <property type="project" value="TreeGrafter"/>
</dbReference>
<evidence type="ECO:0000256" key="5">
    <source>
        <dbReference type="ARBA" id="ARBA00022984"/>
    </source>
</evidence>
<keyword evidence="10" id="KW-1185">Reference proteome</keyword>
<keyword evidence="3" id="KW-0808">Transferase</keyword>
<dbReference type="GO" id="GO:0071555">
    <property type="term" value="P:cell wall organization"/>
    <property type="evidence" value="ECO:0007669"/>
    <property type="project" value="UniProtKB-UniRule"/>
</dbReference>
<protein>
    <submittedName>
        <fullName evidence="9">Murein L,D-transpeptidase</fullName>
    </submittedName>
</protein>
<dbReference type="Pfam" id="PF03734">
    <property type="entry name" value="YkuD"/>
    <property type="match status" value="1"/>
</dbReference>